<evidence type="ECO:0000313" key="9">
    <source>
        <dbReference type="Proteomes" id="UP000095412"/>
    </source>
</evidence>
<comment type="similarity">
    <text evidence="1">Belongs to the peptidase C40 family.</text>
</comment>
<reference evidence="7 9" key="1">
    <citation type="submission" date="2016-09" db="EMBL/GenBank/DDBJ databases">
        <authorList>
            <consortium name="Pathogen Informatics"/>
            <person name="Sun Q."/>
            <person name="Inoue M."/>
        </authorList>
    </citation>
    <scope>NUCLEOTIDE SEQUENCE [LARGE SCALE GENOMIC DNA]</scope>
    <source>
        <strain evidence="7 9">82C</strain>
    </source>
</reference>
<dbReference type="PROSITE" id="PS51935">
    <property type="entry name" value="NLPC_P60"/>
    <property type="match status" value="1"/>
</dbReference>
<evidence type="ECO:0000256" key="3">
    <source>
        <dbReference type="ARBA" id="ARBA00022801"/>
    </source>
</evidence>
<dbReference type="EC" id="3.4.-.-" evidence="8"/>
<dbReference type="Gene3D" id="3.90.1720.10">
    <property type="entry name" value="endopeptidase domain like (from Nostoc punctiforme)"/>
    <property type="match status" value="1"/>
</dbReference>
<evidence type="ECO:0000313" key="8">
    <source>
        <dbReference type="EMBL" id="SCT24782.1"/>
    </source>
</evidence>
<dbReference type="AlphaFoldDB" id="A0A1D4MWF0"/>
<keyword evidence="4" id="KW-0788">Thiol protease</keyword>
<dbReference type="InterPro" id="IPR000064">
    <property type="entry name" value="NLP_P60_dom"/>
</dbReference>
<dbReference type="InterPro" id="IPR051794">
    <property type="entry name" value="PG_Endopeptidase_C40"/>
</dbReference>
<keyword evidence="2" id="KW-0645">Protease</keyword>
<proteinExistence type="inferred from homology"/>
<protein>
    <submittedName>
        <fullName evidence="8">NLP/P60 family lipoprotein</fullName>
        <ecNumber evidence="8">3.4.-.-</ecNumber>
    </submittedName>
</protein>
<dbReference type="Proteomes" id="UP000095768">
    <property type="component" value="Unassembled WGS sequence"/>
</dbReference>
<gene>
    <name evidence="8" type="ORF">SAMEA2297795_02087</name>
    <name evidence="7" type="ORF">SAMEA2297796_01608</name>
</gene>
<evidence type="ECO:0000256" key="1">
    <source>
        <dbReference type="ARBA" id="ARBA00007074"/>
    </source>
</evidence>
<dbReference type="EMBL" id="FMPG01000010">
    <property type="protein sequence ID" value="SCT24782.1"/>
    <property type="molecule type" value="Genomic_DNA"/>
</dbReference>
<feature type="domain" description="NlpC/P60" evidence="6">
    <location>
        <begin position="33"/>
        <end position="154"/>
    </location>
</feature>
<dbReference type="InterPro" id="IPR038765">
    <property type="entry name" value="Papain-like_cys_pep_sf"/>
</dbReference>
<evidence type="ECO:0000256" key="2">
    <source>
        <dbReference type="ARBA" id="ARBA00022670"/>
    </source>
</evidence>
<dbReference type="EMBL" id="FMPI01000010">
    <property type="protein sequence ID" value="SCT02768.1"/>
    <property type="molecule type" value="Genomic_DNA"/>
</dbReference>
<evidence type="ECO:0000256" key="5">
    <source>
        <dbReference type="SAM" id="MobiDB-lite"/>
    </source>
</evidence>
<dbReference type="PANTHER" id="PTHR47359:SF3">
    <property type="entry name" value="NLP_P60 DOMAIN-CONTAINING PROTEIN-RELATED"/>
    <property type="match status" value="1"/>
</dbReference>
<keyword evidence="8" id="KW-0449">Lipoprotein</keyword>
<keyword evidence="3 8" id="KW-0378">Hydrolase</keyword>
<sequence length="154" mass="16777">MNGPTKPDPDVKPNPSPDTTHSQDTAPVINTLDQNQQELVKYAKEQLGTPYKWGGSQMSNANQADGALDCSGLTQGLYKKIGFDLPRVTTEQVNAGKEVSKSEIQPGDLVFYNGTGHVAIYIGNDTVIHAPEENDVVKESPLNMMPVENVRRIL</sequence>
<feature type="region of interest" description="Disordered" evidence="5">
    <location>
        <begin position="1"/>
        <end position="26"/>
    </location>
</feature>
<name>A0A1D4MWF0_9STAP</name>
<evidence type="ECO:0000256" key="4">
    <source>
        <dbReference type="ARBA" id="ARBA00022807"/>
    </source>
</evidence>
<reference evidence="8 10" key="2">
    <citation type="submission" date="2016-09" db="EMBL/GenBank/DDBJ databases">
        <authorList>
            <consortium name="Pathogen Informatics"/>
        </authorList>
    </citation>
    <scope>NUCLEOTIDE SEQUENCE [LARGE SCALE GENOMIC DNA]</scope>
    <source>
        <strain evidence="8 10">82B</strain>
    </source>
</reference>
<dbReference type="GO" id="GO:0008234">
    <property type="term" value="F:cysteine-type peptidase activity"/>
    <property type="evidence" value="ECO:0007669"/>
    <property type="project" value="UniProtKB-KW"/>
</dbReference>
<dbReference type="SUPFAM" id="SSF54001">
    <property type="entry name" value="Cysteine proteinases"/>
    <property type="match status" value="1"/>
</dbReference>
<evidence type="ECO:0000259" key="6">
    <source>
        <dbReference type="PROSITE" id="PS51935"/>
    </source>
</evidence>
<evidence type="ECO:0000313" key="7">
    <source>
        <dbReference type="EMBL" id="SCT02768.1"/>
    </source>
</evidence>
<dbReference type="GO" id="GO:0006508">
    <property type="term" value="P:proteolysis"/>
    <property type="evidence" value="ECO:0007669"/>
    <property type="project" value="UniProtKB-KW"/>
</dbReference>
<keyword evidence="9" id="KW-1185">Reference proteome</keyword>
<dbReference type="PANTHER" id="PTHR47359">
    <property type="entry name" value="PEPTIDOGLYCAN DL-ENDOPEPTIDASE CWLO"/>
    <property type="match status" value="1"/>
</dbReference>
<dbReference type="Pfam" id="PF00877">
    <property type="entry name" value="NLPC_P60"/>
    <property type="match status" value="1"/>
</dbReference>
<organism evidence="8 10">
    <name type="scientific">Staphylococcus caeli</name>
    <dbReference type="NCBI Taxonomy" id="2201815"/>
    <lineage>
        <taxon>Bacteria</taxon>
        <taxon>Bacillati</taxon>
        <taxon>Bacillota</taxon>
        <taxon>Bacilli</taxon>
        <taxon>Bacillales</taxon>
        <taxon>Staphylococcaceae</taxon>
        <taxon>Staphylococcus</taxon>
    </lineage>
</organism>
<accession>A0A1D4MWF0</accession>
<evidence type="ECO:0000313" key="10">
    <source>
        <dbReference type="Proteomes" id="UP000095768"/>
    </source>
</evidence>
<dbReference type="Proteomes" id="UP000095412">
    <property type="component" value="Unassembled WGS sequence"/>
</dbReference>